<evidence type="ECO:0000313" key="18">
    <source>
        <dbReference type="Proteomes" id="UP000238937"/>
    </source>
</evidence>
<keyword evidence="8 16" id="KW-0808">Transferase</keyword>
<dbReference type="Pfam" id="PF03309">
    <property type="entry name" value="Pan_kinase"/>
    <property type="match status" value="1"/>
</dbReference>
<dbReference type="Proteomes" id="UP000238937">
    <property type="component" value="Unassembled WGS sequence"/>
</dbReference>
<keyword evidence="9 16" id="KW-0547">Nucleotide-binding</keyword>
<evidence type="ECO:0000256" key="4">
    <source>
        <dbReference type="ARBA" id="ARBA00005225"/>
    </source>
</evidence>
<keyword evidence="12 16" id="KW-0630">Potassium</keyword>
<comment type="similarity">
    <text evidence="14 16">Belongs to the type III pantothenate kinase family.</text>
</comment>
<evidence type="ECO:0000256" key="9">
    <source>
        <dbReference type="ARBA" id="ARBA00022741"/>
    </source>
</evidence>
<comment type="pathway">
    <text evidence="4 16">Cofactor biosynthesis; coenzyme A biosynthesis; CoA from (R)-pantothenate: step 1/5.</text>
</comment>
<comment type="cofactor">
    <cofactor evidence="16">
        <name>NH4(+)</name>
        <dbReference type="ChEBI" id="CHEBI:28938"/>
    </cofactor>
    <cofactor evidence="16">
        <name>K(+)</name>
        <dbReference type="ChEBI" id="CHEBI:29103"/>
    </cofactor>
    <text evidence="16">A monovalent cation. Ammonium or potassium.</text>
</comment>
<keyword evidence="7 16" id="KW-0963">Cytoplasm</keyword>
<evidence type="ECO:0000256" key="12">
    <source>
        <dbReference type="ARBA" id="ARBA00022958"/>
    </source>
</evidence>
<name>A0A2T1GDA6_9CYAN</name>
<dbReference type="PANTHER" id="PTHR34265:SF1">
    <property type="entry name" value="TYPE III PANTOTHENATE KINASE"/>
    <property type="match status" value="1"/>
</dbReference>
<evidence type="ECO:0000256" key="5">
    <source>
        <dbReference type="ARBA" id="ARBA00011738"/>
    </source>
</evidence>
<dbReference type="EMBL" id="PVWO01000188">
    <property type="protein sequence ID" value="PSB55408.1"/>
    <property type="molecule type" value="Genomic_DNA"/>
</dbReference>
<dbReference type="GO" id="GO:0005524">
    <property type="term" value="F:ATP binding"/>
    <property type="evidence" value="ECO:0007669"/>
    <property type="project" value="UniProtKB-UniRule"/>
</dbReference>
<dbReference type="GO" id="GO:0004594">
    <property type="term" value="F:pantothenate kinase activity"/>
    <property type="evidence" value="ECO:0007669"/>
    <property type="project" value="UniProtKB-UniRule"/>
</dbReference>
<evidence type="ECO:0000256" key="10">
    <source>
        <dbReference type="ARBA" id="ARBA00022777"/>
    </source>
</evidence>
<accession>A0A2T1GDA6</accession>
<feature type="binding site" evidence="16">
    <location>
        <position position="126"/>
    </location>
    <ligand>
        <name>K(+)</name>
        <dbReference type="ChEBI" id="CHEBI:29103"/>
    </ligand>
</feature>
<dbReference type="Gene3D" id="3.30.420.40">
    <property type="match status" value="1"/>
</dbReference>
<dbReference type="EC" id="2.7.1.33" evidence="6 16"/>
<dbReference type="HAMAP" id="MF_01274">
    <property type="entry name" value="Pantothen_kinase_3"/>
    <property type="match status" value="1"/>
</dbReference>
<evidence type="ECO:0000256" key="3">
    <source>
        <dbReference type="ARBA" id="ARBA00004496"/>
    </source>
</evidence>
<proteinExistence type="inferred from homology"/>
<dbReference type="AlphaFoldDB" id="A0A2T1GDA6"/>
<dbReference type="GO" id="GO:0046872">
    <property type="term" value="F:metal ion binding"/>
    <property type="evidence" value="ECO:0007669"/>
    <property type="project" value="UniProtKB-KW"/>
</dbReference>
<evidence type="ECO:0000256" key="11">
    <source>
        <dbReference type="ARBA" id="ARBA00022840"/>
    </source>
</evidence>
<feature type="binding site" evidence="16">
    <location>
        <position position="100"/>
    </location>
    <ligand>
        <name>substrate</name>
    </ligand>
</feature>
<keyword evidence="11 16" id="KW-0067">ATP-binding</keyword>
<feature type="binding site" evidence="16">
    <location>
        <begin position="13"/>
        <end position="20"/>
    </location>
    <ligand>
        <name>ATP</name>
        <dbReference type="ChEBI" id="CHEBI:30616"/>
    </ligand>
</feature>
<comment type="cofactor">
    <cofactor evidence="2">
        <name>K(+)</name>
        <dbReference type="ChEBI" id="CHEBI:29103"/>
    </cofactor>
</comment>
<feature type="binding site" evidence="16">
    <location>
        <position position="182"/>
    </location>
    <ligand>
        <name>substrate</name>
    </ligand>
</feature>
<gene>
    <name evidence="16" type="primary">coaX</name>
    <name evidence="17" type="ORF">C7B77_15075</name>
</gene>
<dbReference type="CDD" id="cd24015">
    <property type="entry name" value="ASKHA_NBD_PanK-III"/>
    <property type="match status" value="1"/>
</dbReference>
<dbReference type="GO" id="GO:0015937">
    <property type="term" value="P:coenzyme A biosynthetic process"/>
    <property type="evidence" value="ECO:0007669"/>
    <property type="project" value="UniProtKB-UniRule"/>
</dbReference>
<protein>
    <recommendedName>
        <fullName evidence="15 16">Type III pantothenate kinase</fullName>
        <ecNumber evidence="6 16">2.7.1.33</ecNumber>
    </recommendedName>
    <alternativeName>
        <fullName evidence="16">PanK-III</fullName>
    </alternativeName>
    <alternativeName>
        <fullName evidence="16">Pantothenic acid kinase</fullName>
    </alternativeName>
</protein>
<feature type="binding site" evidence="16">
    <location>
        <position position="129"/>
    </location>
    <ligand>
        <name>ATP</name>
        <dbReference type="ChEBI" id="CHEBI:30616"/>
    </ligand>
</feature>
<sequence length="252" mass="28115">MEAIIDNIQIGLAIGNSRYHWAWFLNTKLQSSWDTEYLTPDRSIESFPVDFQVLIKETQVRVDTIPIYLVSVVPSQTEIWQRLPQTQIITLADIPLQNLYPTLGIDRALAAFGAGEVYGYPVLVIDGGTALTITGIDDRRNFSGGAILPGLRLQIRSLYSGTAALPEITLPQQLPPRWSDNTQGAISSGILHTISAGIRDFIRDWRKLFPESQIVFTGGDGELLVTYLQLDSIALIPFNRYLLFYGLASILY</sequence>
<dbReference type="InterPro" id="IPR004619">
    <property type="entry name" value="Type_III_PanK"/>
</dbReference>
<evidence type="ECO:0000256" key="8">
    <source>
        <dbReference type="ARBA" id="ARBA00022679"/>
    </source>
</evidence>
<dbReference type="OrthoDB" id="482945at2"/>
<evidence type="ECO:0000256" key="15">
    <source>
        <dbReference type="ARBA" id="ARBA00040883"/>
    </source>
</evidence>
<comment type="subunit">
    <text evidence="5 16">Homodimer.</text>
</comment>
<dbReference type="PANTHER" id="PTHR34265">
    <property type="entry name" value="TYPE III PANTOTHENATE KINASE"/>
    <property type="match status" value="1"/>
</dbReference>
<dbReference type="RefSeq" id="WP_106306283.1">
    <property type="nucleotide sequence ID" value="NZ_PVWO01000188.1"/>
</dbReference>
<evidence type="ECO:0000256" key="16">
    <source>
        <dbReference type="HAMAP-Rule" id="MF_01274"/>
    </source>
</evidence>
<evidence type="ECO:0000256" key="1">
    <source>
        <dbReference type="ARBA" id="ARBA00001206"/>
    </source>
</evidence>
<comment type="catalytic activity">
    <reaction evidence="1 16">
        <text>(R)-pantothenate + ATP = (R)-4'-phosphopantothenate + ADP + H(+)</text>
        <dbReference type="Rhea" id="RHEA:16373"/>
        <dbReference type="ChEBI" id="CHEBI:10986"/>
        <dbReference type="ChEBI" id="CHEBI:15378"/>
        <dbReference type="ChEBI" id="CHEBI:29032"/>
        <dbReference type="ChEBI" id="CHEBI:30616"/>
        <dbReference type="ChEBI" id="CHEBI:456216"/>
        <dbReference type="EC" id="2.7.1.33"/>
    </reaction>
</comment>
<feature type="active site" description="Proton acceptor" evidence="16">
    <location>
        <position position="106"/>
    </location>
</feature>
<comment type="function">
    <text evidence="16">Catalyzes the phosphorylation of pantothenate (Pan), the first step in CoA biosynthesis.</text>
</comment>
<keyword evidence="13 16" id="KW-0173">Coenzyme A biosynthesis</keyword>
<dbReference type="NCBIfam" id="TIGR00671">
    <property type="entry name" value="baf"/>
    <property type="match status" value="1"/>
</dbReference>
<keyword evidence="16" id="KW-0479">Metal-binding</keyword>
<dbReference type="InterPro" id="IPR043129">
    <property type="entry name" value="ATPase_NBD"/>
</dbReference>
<organism evidence="17 18">
    <name type="scientific">Chamaesiphon polymorphus CCALA 037</name>
    <dbReference type="NCBI Taxonomy" id="2107692"/>
    <lineage>
        <taxon>Bacteria</taxon>
        <taxon>Bacillati</taxon>
        <taxon>Cyanobacteriota</taxon>
        <taxon>Cyanophyceae</taxon>
        <taxon>Gomontiellales</taxon>
        <taxon>Chamaesiphonaceae</taxon>
        <taxon>Chamaesiphon</taxon>
    </lineage>
</organism>
<evidence type="ECO:0000256" key="2">
    <source>
        <dbReference type="ARBA" id="ARBA00001958"/>
    </source>
</evidence>
<comment type="subcellular location">
    <subcellularLocation>
        <location evidence="3 16">Cytoplasm</location>
    </subcellularLocation>
</comment>
<dbReference type="UniPathway" id="UPA00241">
    <property type="reaction ID" value="UER00352"/>
</dbReference>
<evidence type="ECO:0000256" key="13">
    <source>
        <dbReference type="ARBA" id="ARBA00022993"/>
    </source>
</evidence>
<reference evidence="17 18" key="1">
    <citation type="submission" date="2018-03" db="EMBL/GenBank/DDBJ databases">
        <title>The ancient ancestry and fast evolution of plastids.</title>
        <authorList>
            <person name="Moore K.R."/>
            <person name="Magnabosco C."/>
            <person name="Momper L."/>
            <person name="Gold D.A."/>
            <person name="Bosak T."/>
            <person name="Fournier G.P."/>
        </authorList>
    </citation>
    <scope>NUCLEOTIDE SEQUENCE [LARGE SCALE GENOMIC DNA]</scope>
    <source>
        <strain evidence="17 18">CCALA 037</strain>
    </source>
</reference>
<evidence type="ECO:0000256" key="14">
    <source>
        <dbReference type="ARBA" id="ARBA00038036"/>
    </source>
</evidence>
<dbReference type="GO" id="GO:0005737">
    <property type="term" value="C:cytoplasm"/>
    <property type="evidence" value="ECO:0007669"/>
    <property type="project" value="UniProtKB-SubCell"/>
</dbReference>
<keyword evidence="18" id="KW-1185">Reference proteome</keyword>
<dbReference type="SUPFAM" id="SSF53067">
    <property type="entry name" value="Actin-like ATPase domain"/>
    <property type="match status" value="2"/>
</dbReference>
<evidence type="ECO:0000256" key="6">
    <source>
        <dbReference type="ARBA" id="ARBA00012102"/>
    </source>
</evidence>
<keyword evidence="10 16" id="KW-0418">Kinase</keyword>
<feature type="binding site" evidence="16">
    <location>
        <begin position="104"/>
        <end position="107"/>
    </location>
    <ligand>
        <name>substrate</name>
    </ligand>
</feature>
<evidence type="ECO:0000256" key="7">
    <source>
        <dbReference type="ARBA" id="ARBA00022490"/>
    </source>
</evidence>
<evidence type="ECO:0000313" key="17">
    <source>
        <dbReference type="EMBL" id="PSB55408.1"/>
    </source>
</evidence>
<comment type="caution">
    <text evidence="17">The sequence shown here is derived from an EMBL/GenBank/DDBJ whole genome shotgun (WGS) entry which is preliminary data.</text>
</comment>
<dbReference type="NCBIfam" id="NF009871">
    <property type="entry name" value="PRK13331.1"/>
    <property type="match status" value="1"/>
</dbReference>